<dbReference type="Gene3D" id="3.40.50.2300">
    <property type="match status" value="1"/>
</dbReference>
<evidence type="ECO:0000256" key="1">
    <source>
        <dbReference type="ARBA" id="ARBA00022553"/>
    </source>
</evidence>
<dbReference type="InterPro" id="IPR050595">
    <property type="entry name" value="Bact_response_regulator"/>
</dbReference>
<dbReference type="SUPFAM" id="SSF52172">
    <property type="entry name" value="CheY-like"/>
    <property type="match status" value="1"/>
</dbReference>
<dbReference type="SMART" id="SM00448">
    <property type="entry name" value="REC"/>
    <property type="match status" value="1"/>
</dbReference>
<dbReference type="RefSeq" id="WP_105006186.1">
    <property type="nucleotide sequence ID" value="NZ_CP025012.1"/>
</dbReference>
<dbReference type="InterPro" id="IPR011006">
    <property type="entry name" value="CheY-like_superfamily"/>
</dbReference>
<evidence type="ECO:0000313" key="5">
    <source>
        <dbReference type="Proteomes" id="UP000238523"/>
    </source>
</evidence>
<sequence length="131" mass="13672">MVDASKTSLVICVEDDEPVRDALRGLLRANGLRVAAFASAEEFLASTELQTAACLVTDIQLGGISGLDLLDRLSGMARRIPSILITAHSDVAVGDRARNSGASRIFLKPVSPTDLLEAIRTALASGPASTP</sequence>
<dbReference type="PROSITE" id="PS50110">
    <property type="entry name" value="RESPONSE_REGULATORY"/>
    <property type="match status" value="1"/>
</dbReference>
<dbReference type="EMBL" id="CP025012">
    <property type="protein sequence ID" value="AUW42646.1"/>
    <property type="molecule type" value="Genomic_DNA"/>
</dbReference>
<feature type="domain" description="Response regulatory" evidence="3">
    <location>
        <begin position="9"/>
        <end position="123"/>
    </location>
</feature>
<dbReference type="Proteomes" id="UP000238523">
    <property type="component" value="Chromosome"/>
</dbReference>
<evidence type="ECO:0000313" key="4">
    <source>
        <dbReference type="EMBL" id="AUW42646.1"/>
    </source>
</evidence>
<feature type="modified residue" description="4-aspartylphosphate" evidence="2">
    <location>
        <position position="58"/>
    </location>
</feature>
<reference evidence="4 5" key="1">
    <citation type="submission" date="2017-11" db="EMBL/GenBank/DDBJ databases">
        <title>Complete genome of Rhizobium leguminosarum Norway, an ineffective micro-symbiont.</title>
        <authorList>
            <person name="Hoffrichter A."/>
            <person name="Liang J."/>
            <person name="Brachmann A."/>
            <person name="Marin M."/>
        </authorList>
    </citation>
    <scope>NUCLEOTIDE SEQUENCE [LARGE SCALE GENOMIC DNA]</scope>
    <source>
        <strain evidence="4 5">Norway</strain>
    </source>
</reference>
<dbReference type="GO" id="GO:0000160">
    <property type="term" value="P:phosphorelay signal transduction system"/>
    <property type="evidence" value="ECO:0007669"/>
    <property type="project" value="InterPro"/>
</dbReference>
<name>A0A2K9Z362_RHILE</name>
<organism evidence="4 5">
    <name type="scientific">Rhizobium leguminosarum</name>
    <dbReference type="NCBI Taxonomy" id="384"/>
    <lineage>
        <taxon>Bacteria</taxon>
        <taxon>Pseudomonadati</taxon>
        <taxon>Pseudomonadota</taxon>
        <taxon>Alphaproteobacteria</taxon>
        <taxon>Hyphomicrobiales</taxon>
        <taxon>Rhizobiaceae</taxon>
        <taxon>Rhizobium/Agrobacterium group</taxon>
        <taxon>Rhizobium</taxon>
    </lineage>
</organism>
<accession>A0A2K9Z362</accession>
<evidence type="ECO:0000259" key="3">
    <source>
        <dbReference type="PROSITE" id="PS50110"/>
    </source>
</evidence>
<keyword evidence="1 2" id="KW-0597">Phosphoprotein</keyword>
<protein>
    <submittedName>
        <fullName evidence="4">Response regulator receiver protein</fullName>
    </submittedName>
</protein>
<gene>
    <name evidence="4" type="ORF">CUJ84_Chr002286</name>
</gene>
<dbReference type="PANTHER" id="PTHR44591:SF25">
    <property type="entry name" value="CHEMOTAXIS TWO-COMPONENT RESPONSE REGULATOR"/>
    <property type="match status" value="1"/>
</dbReference>
<evidence type="ECO:0000256" key="2">
    <source>
        <dbReference type="PROSITE-ProRule" id="PRU00169"/>
    </source>
</evidence>
<dbReference type="AlphaFoldDB" id="A0A2K9Z362"/>
<proteinExistence type="predicted"/>
<dbReference type="PANTHER" id="PTHR44591">
    <property type="entry name" value="STRESS RESPONSE REGULATOR PROTEIN 1"/>
    <property type="match status" value="1"/>
</dbReference>
<dbReference type="Pfam" id="PF00072">
    <property type="entry name" value="Response_reg"/>
    <property type="match status" value="1"/>
</dbReference>
<dbReference type="InterPro" id="IPR001789">
    <property type="entry name" value="Sig_transdc_resp-reg_receiver"/>
</dbReference>